<dbReference type="RefSeq" id="XP_069228824.1">
    <property type="nucleotide sequence ID" value="XM_069374685.1"/>
</dbReference>
<comment type="catalytic activity">
    <reaction evidence="15">
        <text>2 nitric oxide + NADPH + 2 O2 = 2 nitrate + NADP(+) + H(+)</text>
        <dbReference type="Rhea" id="RHEA:19465"/>
        <dbReference type="ChEBI" id="CHEBI:15378"/>
        <dbReference type="ChEBI" id="CHEBI:15379"/>
        <dbReference type="ChEBI" id="CHEBI:16480"/>
        <dbReference type="ChEBI" id="CHEBI:17632"/>
        <dbReference type="ChEBI" id="CHEBI:57783"/>
        <dbReference type="ChEBI" id="CHEBI:58349"/>
        <dbReference type="EC" id="1.14.12.17"/>
    </reaction>
</comment>
<comment type="similarity">
    <text evidence="3">In the C-terminal section; belongs to the flavoprotein pyridine nucleotide cytochrome reductase family.</text>
</comment>
<evidence type="ECO:0000256" key="9">
    <source>
        <dbReference type="ARBA" id="ARBA00022827"/>
    </source>
</evidence>
<keyword evidence="6" id="KW-0349">Heme</keyword>
<comment type="caution">
    <text evidence="19">The sequence shown here is derived from an EMBL/GenBank/DDBJ whole genome shotgun (WGS) entry which is preliminary data.</text>
</comment>
<evidence type="ECO:0000259" key="17">
    <source>
        <dbReference type="PROSITE" id="PS01033"/>
    </source>
</evidence>
<accession>A0AB34KLP6</accession>
<keyword evidence="5" id="KW-0216">Detoxification</keyword>
<dbReference type="InterPro" id="IPR001433">
    <property type="entry name" value="OxRdtase_FAD/NAD-bd"/>
</dbReference>
<dbReference type="EC" id="1.14.12.17" evidence="4"/>
<evidence type="ECO:0000256" key="10">
    <source>
        <dbReference type="ARBA" id="ARBA00022857"/>
    </source>
</evidence>
<keyword evidence="10" id="KW-0521">NADP</keyword>
<evidence type="ECO:0000256" key="4">
    <source>
        <dbReference type="ARBA" id="ARBA00012229"/>
    </source>
</evidence>
<dbReference type="FunFam" id="3.40.50.80:FF:000010">
    <property type="entry name" value="Flavohemoprotein"/>
    <property type="match status" value="1"/>
</dbReference>
<dbReference type="CDD" id="cd06184">
    <property type="entry name" value="flavohem_like_fad_nad_binding"/>
    <property type="match status" value="1"/>
</dbReference>
<dbReference type="Gene3D" id="3.40.50.80">
    <property type="entry name" value="Nucleotide-binding domain of ferredoxin-NADP reductase (FNR) module"/>
    <property type="match status" value="1"/>
</dbReference>
<dbReference type="GO" id="GO:0046210">
    <property type="term" value="P:nitric oxide catabolic process"/>
    <property type="evidence" value="ECO:0007669"/>
    <property type="project" value="TreeGrafter"/>
</dbReference>
<keyword evidence="20" id="KW-1185">Reference proteome</keyword>
<dbReference type="SUPFAM" id="SSF52343">
    <property type="entry name" value="Ferredoxin reductase-like, C-terminal NADP-linked domain"/>
    <property type="match status" value="1"/>
</dbReference>
<sequence length="416" mass="46062">MPLTSEQVQIVRSTVPVLQAHGNDITTLFYKNLLTEIPELNNVFNVANQANGFQPRALAGSLYAYAANIDDLGNLAPALEKICQKHASLYVQPEHYKIVGDYLLRAMGDVLGSALTPEILSAWEAAYWQLANIMIAKEGEITAQTGGWNDWREFRIARKVKESDEITSFYLEPVDGKKLPSYKPGQYISVMTSVPKLNLMQPRQYSLSDKPSPDHYRISVKREAGVPADKPEAVTHPGYISNVLHDERKEGDVISVSHPAGDFFFDADVDHDSPVVLLSAGVGLTPMVSIMNTLVDSDSKRPIKFIHGARNTSVQAFGNEVRDAAKQNDNVTASFFIGNPDKQKDVQGLHYQHTGRVSLKSLDNSKELCLDDKKTQYFICGPEGFMSAMEKQLIDLGVGAERIKMEVFGTGMLTRN</sequence>
<dbReference type="Pfam" id="PF00175">
    <property type="entry name" value="NAD_binding_1"/>
    <property type="match status" value="1"/>
</dbReference>
<evidence type="ECO:0000256" key="3">
    <source>
        <dbReference type="ARBA" id="ARBA00006401"/>
    </source>
</evidence>
<dbReference type="PROSITE" id="PS01033">
    <property type="entry name" value="GLOBIN"/>
    <property type="match status" value="1"/>
</dbReference>
<dbReference type="CDD" id="cd08922">
    <property type="entry name" value="FHb-globin"/>
    <property type="match status" value="1"/>
</dbReference>
<dbReference type="InterPro" id="IPR000971">
    <property type="entry name" value="Globin"/>
</dbReference>
<feature type="domain" description="Globin" evidence="17">
    <location>
        <begin position="2"/>
        <end position="139"/>
    </location>
</feature>
<gene>
    <name evidence="19" type="ORF">WHR41_06080</name>
</gene>
<evidence type="ECO:0000256" key="2">
    <source>
        <dbReference type="ARBA" id="ARBA00001974"/>
    </source>
</evidence>
<comment type="cofactor">
    <cofactor evidence="1">
        <name>heme b</name>
        <dbReference type="ChEBI" id="CHEBI:60344"/>
    </cofactor>
</comment>
<dbReference type="GO" id="GO:0009636">
    <property type="term" value="P:response to toxic substance"/>
    <property type="evidence" value="ECO:0007669"/>
    <property type="project" value="UniProtKB-KW"/>
</dbReference>
<comment type="cofactor">
    <cofactor evidence="2">
        <name>FAD</name>
        <dbReference type="ChEBI" id="CHEBI:57692"/>
    </cofactor>
</comment>
<evidence type="ECO:0000256" key="13">
    <source>
        <dbReference type="ARBA" id="ARBA00023027"/>
    </source>
</evidence>
<comment type="function">
    <text evidence="16">In the presence of oxygen and NADH, it has NADH oxidase activity, which leads to the generation of superoxide and H(2)O(2). Under anaerobic conditions, it also exhibits nitric oxide reductase and FAD reductase activities. However, all these reactions are much lower than NOD activity.</text>
</comment>
<dbReference type="GO" id="GO:0008941">
    <property type="term" value="F:nitric oxide dioxygenase NAD(P)H activity"/>
    <property type="evidence" value="ECO:0007669"/>
    <property type="project" value="UniProtKB-EC"/>
</dbReference>
<dbReference type="InterPro" id="IPR039261">
    <property type="entry name" value="FNR_nucleotide-bd"/>
</dbReference>
<keyword evidence="13" id="KW-0520">NAD</keyword>
<feature type="domain" description="FAD-binding FR-type" evidence="18">
    <location>
        <begin position="149"/>
        <end position="266"/>
    </location>
</feature>
<dbReference type="GeneID" id="96007523"/>
<evidence type="ECO:0000256" key="14">
    <source>
        <dbReference type="ARBA" id="ARBA00048649"/>
    </source>
</evidence>
<dbReference type="GO" id="GO:0019825">
    <property type="term" value="F:oxygen binding"/>
    <property type="evidence" value="ECO:0007669"/>
    <property type="project" value="InterPro"/>
</dbReference>
<dbReference type="Proteomes" id="UP000803884">
    <property type="component" value="Unassembled WGS sequence"/>
</dbReference>
<dbReference type="InterPro" id="IPR017927">
    <property type="entry name" value="FAD-bd_FR_type"/>
</dbReference>
<dbReference type="InterPro" id="IPR001709">
    <property type="entry name" value="Flavoprot_Pyr_Nucl_cyt_Rdtase"/>
</dbReference>
<dbReference type="EMBL" id="JAAQHG020000018">
    <property type="protein sequence ID" value="KAL1585718.1"/>
    <property type="molecule type" value="Genomic_DNA"/>
</dbReference>
<evidence type="ECO:0000256" key="8">
    <source>
        <dbReference type="ARBA" id="ARBA00022723"/>
    </source>
</evidence>
<dbReference type="InterPro" id="IPR012292">
    <property type="entry name" value="Globin/Proto"/>
</dbReference>
<evidence type="ECO:0000259" key="18">
    <source>
        <dbReference type="PROSITE" id="PS51384"/>
    </source>
</evidence>
<evidence type="ECO:0000256" key="7">
    <source>
        <dbReference type="ARBA" id="ARBA00022630"/>
    </source>
</evidence>
<dbReference type="SUPFAM" id="SSF63380">
    <property type="entry name" value="Riboflavin synthase domain-like"/>
    <property type="match status" value="1"/>
</dbReference>
<evidence type="ECO:0000313" key="19">
    <source>
        <dbReference type="EMBL" id="KAL1585718.1"/>
    </source>
</evidence>
<evidence type="ECO:0000256" key="6">
    <source>
        <dbReference type="ARBA" id="ARBA00022617"/>
    </source>
</evidence>
<keyword evidence="8" id="KW-0479">Metal-binding</keyword>
<dbReference type="Pfam" id="PF00042">
    <property type="entry name" value="Globin"/>
    <property type="match status" value="1"/>
</dbReference>
<name>A0AB34KLP6_9PEZI</name>
<dbReference type="FunFam" id="2.40.30.10:FF:000034">
    <property type="entry name" value="Flavohemoprotein"/>
    <property type="match status" value="1"/>
</dbReference>
<dbReference type="FunFam" id="1.10.490.10:FF:000003">
    <property type="entry name" value="Flavohemoprotein"/>
    <property type="match status" value="1"/>
</dbReference>
<evidence type="ECO:0000313" key="20">
    <source>
        <dbReference type="Proteomes" id="UP000803884"/>
    </source>
</evidence>
<reference evidence="19 20" key="1">
    <citation type="journal article" date="2020" name="Microbiol. Resour. Announc.">
        <title>Draft Genome Sequence of a Cladosporium Species Isolated from the Mesophotic Ascidian Didemnum maculosum.</title>
        <authorList>
            <person name="Gioti A."/>
            <person name="Siaperas R."/>
            <person name="Nikolaivits E."/>
            <person name="Le Goff G."/>
            <person name="Ouazzani J."/>
            <person name="Kotoulas G."/>
            <person name="Topakas E."/>
        </authorList>
    </citation>
    <scope>NUCLEOTIDE SEQUENCE [LARGE SCALE GENOMIC DNA]</scope>
    <source>
        <strain evidence="19 20">TM138-S3</strain>
    </source>
</reference>
<evidence type="ECO:0000256" key="11">
    <source>
        <dbReference type="ARBA" id="ARBA00023002"/>
    </source>
</evidence>
<evidence type="ECO:0000256" key="1">
    <source>
        <dbReference type="ARBA" id="ARBA00001970"/>
    </source>
</evidence>
<organism evidence="19 20">
    <name type="scientific">Cladosporium halotolerans</name>
    <dbReference type="NCBI Taxonomy" id="1052096"/>
    <lineage>
        <taxon>Eukaryota</taxon>
        <taxon>Fungi</taxon>
        <taxon>Dikarya</taxon>
        <taxon>Ascomycota</taxon>
        <taxon>Pezizomycotina</taxon>
        <taxon>Dothideomycetes</taxon>
        <taxon>Dothideomycetidae</taxon>
        <taxon>Cladosporiales</taxon>
        <taxon>Cladosporiaceae</taxon>
        <taxon>Cladosporium</taxon>
    </lineage>
</organism>
<dbReference type="InterPro" id="IPR017938">
    <property type="entry name" value="Riboflavin_synthase-like_b-brl"/>
</dbReference>
<dbReference type="GO" id="GO:0020037">
    <property type="term" value="F:heme binding"/>
    <property type="evidence" value="ECO:0007669"/>
    <property type="project" value="InterPro"/>
</dbReference>
<keyword evidence="7" id="KW-0285">Flavoprotein</keyword>
<comment type="catalytic activity">
    <reaction evidence="14">
        <text>2 nitric oxide + NADH + 2 O2 = 2 nitrate + NAD(+) + H(+)</text>
        <dbReference type="Rhea" id="RHEA:19469"/>
        <dbReference type="ChEBI" id="CHEBI:15378"/>
        <dbReference type="ChEBI" id="CHEBI:15379"/>
        <dbReference type="ChEBI" id="CHEBI:16480"/>
        <dbReference type="ChEBI" id="CHEBI:17632"/>
        <dbReference type="ChEBI" id="CHEBI:57540"/>
        <dbReference type="ChEBI" id="CHEBI:57945"/>
        <dbReference type="EC" id="1.14.12.17"/>
    </reaction>
</comment>
<dbReference type="PROSITE" id="PS51384">
    <property type="entry name" value="FAD_FR"/>
    <property type="match status" value="1"/>
</dbReference>
<keyword evidence="9" id="KW-0274">FAD</keyword>
<dbReference type="SUPFAM" id="SSF46458">
    <property type="entry name" value="Globin-like"/>
    <property type="match status" value="1"/>
</dbReference>
<evidence type="ECO:0000256" key="5">
    <source>
        <dbReference type="ARBA" id="ARBA00022575"/>
    </source>
</evidence>
<dbReference type="GO" id="GO:0071500">
    <property type="term" value="P:cellular response to nitrosative stress"/>
    <property type="evidence" value="ECO:0007669"/>
    <property type="project" value="TreeGrafter"/>
</dbReference>
<evidence type="ECO:0000256" key="15">
    <source>
        <dbReference type="ARBA" id="ARBA00049433"/>
    </source>
</evidence>
<dbReference type="InterPro" id="IPR009050">
    <property type="entry name" value="Globin-like_sf"/>
</dbReference>
<dbReference type="Gene3D" id="2.40.30.10">
    <property type="entry name" value="Translation factors"/>
    <property type="match status" value="1"/>
</dbReference>
<dbReference type="PANTHER" id="PTHR43396">
    <property type="entry name" value="FLAVOHEMOPROTEIN"/>
    <property type="match status" value="1"/>
</dbReference>
<keyword evidence="11" id="KW-0560">Oxidoreductase</keyword>
<keyword evidence="12" id="KW-0408">Iron</keyword>
<dbReference type="AlphaFoldDB" id="A0AB34KLP6"/>
<protein>
    <recommendedName>
        <fullName evidence="4">nitric oxide dioxygenase</fullName>
        <ecNumber evidence="4">1.14.12.17</ecNumber>
    </recommendedName>
</protein>
<dbReference type="Gene3D" id="1.10.490.10">
    <property type="entry name" value="Globins"/>
    <property type="match status" value="1"/>
</dbReference>
<dbReference type="PANTHER" id="PTHR43396:SF3">
    <property type="entry name" value="FLAVOHEMOPROTEIN"/>
    <property type="match status" value="1"/>
</dbReference>
<evidence type="ECO:0000256" key="12">
    <source>
        <dbReference type="ARBA" id="ARBA00023004"/>
    </source>
</evidence>
<dbReference type="GO" id="GO:0046872">
    <property type="term" value="F:metal ion binding"/>
    <property type="evidence" value="ECO:0007669"/>
    <property type="project" value="UniProtKB-KW"/>
</dbReference>
<dbReference type="GO" id="GO:0071949">
    <property type="term" value="F:FAD binding"/>
    <property type="evidence" value="ECO:0007669"/>
    <property type="project" value="TreeGrafter"/>
</dbReference>
<evidence type="ECO:0000256" key="16">
    <source>
        <dbReference type="ARBA" id="ARBA00056398"/>
    </source>
</evidence>
<dbReference type="NCBIfam" id="NF009805">
    <property type="entry name" value="PRK13289.1"/>
    <property type="match status" value="1"/>
</dbReference>
<dbReference type="PRINTS" id="PR00371">
    <property type="entry name" value="FPNCR"/>
</dbReference>
<proteinExistence type="inferred from homology"/>